<dbReference type="EMBL" id="FOHU01000003">
    <property type="protein sequence ID" value="SES95320.1"/>
    <property type="molecule type" value="Genomic_DNA"/>
</dbReference>
<dbReference type="RefSeq" id="WP_090440209.1">
    <property type="nucleotide sequence ID" value="NZ_FOHU01000003.1"/>
</dbReference>
<accession>A0A1I0AMD1</accession>
<keyword evidence="2" id="KW-0479">Metal-binding</keyword>
<sequence>MTTISEVFSQYHNNVLNNKEAYIKDYKKVFEEVGQSPAEYKGKPVEFLYQPMFLSKEDFEKFQALTTMLMKILRKVINHYLSNEAFRKNFEFTPLLEKMILKDPGYAIPVPMGRFDIFYHYNGSFQFCELNADGSSGMVEARELQWIMERSLAIKELKKDYSFTTFEFFDTWVDALLNNYKQFKGGEEKPRLAIVDFFSSTVPSEFTEFKKAFEKRGCPTVIADIRDLQYKEGKLFYGDFPIDCIYRRAVTWEIIHNETAVQDFIEAYLDGAVCVVGPIRSQIIHNKKIFSILHDPLKTPFLSEEERRFVEEHIPYTTTFDGENVELVDFTIKNKDQLVLKPTDKYASCGVYIGRDFTVEEWRRIIKNEAKEEYLLQQFCQVPNIPMAMFKDKDVAFIENNYIIGLFMYNEKLQGIYTRTGRENIIGSIVECFTVPNYIVEKNTNL</sequence>
<proteinExistence type="predicted"/>
<evidence type="ECO:0000256" key="4">
    <source>
        <dbReference type="ARBA" id="ARBA00022840"/>
    </source>
</evidence>
<dbReference type="Proteomes" id="UP000199568">
    <property type="component" value="Unassembled WGS sequence"/>
</dbReference>
<dbReference type="GO" id="GO:0016874">
    <property type="term" value="F:ligase activity"/>
    <property type="evidence" value="ECO:0007669"/>
    <property type="project" value="UniProtKB-KW"/>
</dbReference>
<gene>
    <name evidence="7" type="ORF">SAMN05660297_00988</name>
</gene>
<keyword evidence="8" id="KW-1185">Reference proteome</keyword>
<dbReference type="AlphaFoldDB" id="A0A1I0AMD1"/>
<evidence type="ECO:0000256" key="5">
    <source>
        <dbReference type="ARBA" id="ARBA00022842"/>
    </source>
</evidence>
<dbReference type="STRING" id="426128.SAMN05660297_00988"/>
<reference evidence="7 8" key="1">
    <citation type="submission" date="2016-10" db="EMBL/GenBank/DDBJ databases">
        <authorList>
            <person name="de Groot N.N."/>
        </authorList>
    </citation>
    <scope>NUCLEOTIDE SEQUENCE [LARGE SCALE GENOMIC DNA]</scope>
    <source>
        <strain evidence="7 8">DSM 18979</strain>
    </source>
</reference>
<feature type="domain" description="Glutathionylspermidine synthase pre-ATP-grasp-like" evidence="6">
    <location>
        <begin position="54"/>
        <end position="428"/>
    </location>
</feature>
<evidence type="ECO:0000313" key="8">
    <source>
        <dbReference type="Proteomes" id="UP000199568"/>
    </source>
</evidence>
<keyword evidence="1" id="KW-0436">Ligase</keyword>
<evidence type="ECO:0000256" key="2">
    <source>
        <dbReference type="ARBA" id="ARBA00022723"/>
    </source>
</evidence>
<dbReference type="OrthoDB" id="9771802at2"/>
<evidence type="ECO:0000256" key="3">
    <source>
        <dbReference type="ARBA" id="ARBA00022741"/>
    </source>
</evidence>
<dbReference type="SUPFAM" id="SSF56059">
    <property type="entry name" value="Glutathione synthetase ATP-binding domain-like"/>
    <property type="match status" value="1"/>
</dbReference>
<dbReference type="InterPro" id="IPR005494">
    <property type="entry name" value="GSPS_pre-ATP-grasp-like_dom"/>
</dbReference>
<dbReference type="GO" id="GO:0046872">
    <property type="term" value="F:metal ion binding"/>
    <property type="evidence" value="ECO:0007669"/>
    <property type="project" value="UniProtKB-KW"/>
</dbReference>
<dbReference type="Pfam" id="PF03738">
    <property type="entry name" value="GSP_synth"/>
    <property type="match status" value="1"/>
</dbReference>
<evidence type="ECO:0000313" key="7">
    <source>
        <dbReference type="EMBL" id="SES95320.1"/>
    </source>
</evidence>
<keyword evidence="5" id="KW-0460">Magnesium</keyword>
<organism evidence="7 8">
    <name type="scientific">Natronincola peptidivorans</name>
    <dbReference type="NCBI Taxonomy" id="426128"/>
    <lineage>
        <taxon>Bacteria</taxon>
        <taxon>Bacillati</taxon>
        <taxon>Bacillota</taxon>
        <taxon>Clostridia</taxon>
        <taxon>Peptostreptococcales</taxon>
        <taxon>Natronincolaceae</taxon>
        <taxon>Natronincola</taxon>
    </lineage>
</organism>
<name>A0A1I0AMD1_9FIRM</name>
<evidence type="ECO:0000259" key="6">
    <source>
        <dbReference type="Pfam" id="PF03738"/>
    </source>
</evidence>
<protein>
    <submittedName>
        <fullName evidence="7">Glutathionylspermidine synthase</fullName>
    </submittedName>
</protein>
<keyword evidence="4" id="KW-0067">ATP-binding</keyword>
<evidence type="ECO:0000256" key="1">
    <source>
        <dbReference type="ARBA" id="ARBA00022598"/>
    </source>
</evidence>
<dbReference type="GO" id="GO:0005524">
    <property type="term" value="F:ATP binding"/>
    <property type="evidence" value="ECO:0007669"/>
    <property type="project" value="UniProtKB-KW"/>
</dbReference>
<keyword evidence="3" id="KW-0547">Nucleotide-binding</keyword>